<dbReference type="InterPro" id="IPR038719">
    <property type="entry name" value="Phycobilisome_asu/bsu_sf"/>
</dbReference>
<dbReference type="GO" id="GO:0030089">
    <property type="term" value="C:phycobilisome"/>
    <property type="evidence" value="ECO:0007669"/>
    <property type="project" value="InterPro"/>
</dbReference>
<comment type="similarity">
    <text evidence="1">Belongs to the phycobiliprotein family.</text>
</comment>
<comment type="caution">
    <text evidence="4">The sequence shown here is derived from an EMBL/GenBank/DDBJ whole genome shotgun (WGS) entry which is preliminary data.</text>
</comment>
<protein>
    <submittedName>
        <fullName evidence="4">Phycobilisome protein</fullName>
    </submittedName>
</protein>
<dbReference type="AlphaFoldDB" id="A0A7C3VKX0"/>
<dbReference type="Gene3D" id="1.10.490.20">
    <property type="entry name" value="Phycocyanins"/>
    <property type="match status" value="1"/>
</dbReference>
<reference evidence="4" key="1">
    <citation type="journal article" date="2020" name="mSystems">
        <title>Genome- and Community-Level Interaction Insights into Carbon Utilization and Element Cycling Functions of Hydrothermarchaeota in Hydrothermal Sediment.</title>
        <authorList>
            <person name="Zhou Z."/>
            <person name="Liu Y."/>
            <person name="Xu W."/>
            <person name="Pan J."/>
            <person name="Luo Z.H."/>
            <person name="Li M."/>
        </authorList>
    </citation>
    <scope>NUCLEOTIDE SEQUENCE [LARGE SCALE GENOMIC DNA]</scope>
    <source>
        <strain evidence="4">SpSt-374</strain>
    </source>
</reference>
<evidence type="ECO:0000313" key="4">
    <source>
        <dbReference type="EMBL" id="HGG03659.1"/>
    </source>
</evidence>
<keyword evidence="2" id="KW-0157">Chromophore</keyword>
<dbReference type="Pfam" id="PF00502">
    <property type="entry name" value="Phycobilisome"/>
    <property type="match status" value="1"/>
</dbReference>
<dbReference type="CDD" id="cd08919">
    <property type="entry name" value="PBP-like"/>
    <property type="match status" value="1"/>
</dbReference>
<gene>
    <name evidence="4" type="ORF">ENR15_24235</name>
</gene>
<organism evidence="4">
    <name type="scientific">Planktothricoides sp. SpSt-374</name>
    <dbReference type="NCBI Taxonomy" id="2282167"/>
    <lineage>
        <taxon>Bacteria</taxon>
        <taxon>Bacillati</taxon>
        <taxon>Cyanobacteriota</taxon>
        <taxon>Cyanophyceae</taxon>
        <taxon>Oscillatoriophycideae</taxon>
        <taxon>Oscillatoriales</taxon>
        <taxon>Oscillatoriaceae</taxon>
        <taxon>Planktothricoides</taxon>
    </lineage>
</organism>
<name>A0A7C3VKX0_9CYAN</name>
<dbReference type="InterPro" id="IPR012128">
    <property type="entry name" value="Phycobilisome_asu/bsu"/>
</dbReference>
<dbReference type="InterPro" id="IPR009050">
    <property type="entry name" value="Globin-like_sf"/>
</dbReference>
<sequence length="164" mass="19134">MQAINSQIEEIISRGEGRYLSATELQPIKQYVQTFTARAKTYQILQEKSEVLVRHALKKFMVQHPDIMQKHGKRCHYDMTMLLRYVGIAILRNDPRFLNDAIVLWQANILTAYQKQKACHVAYRYLQEAVKEHLPSQAEQMIDPYIEMMMQALDLPPKLMAGVQ</sequence>
<keyword evidence="3" id="KW-0089">Bile pigment</keyword>
<evidence type="ECO:0000256" key="1">
    <source>
        <dbReference type="ARBA" id="ARBA00008182"/>
    </source>
</evidence>
<evidence type="ECO:0000256" key="3">
    <source>
        <dbReference type="ARBA" id="ARBA00023307"/>
    </source>
</evidence>
<accession>A0A7C3VKX0</accession>
<dbReference type="GO" id="GO:0015979">
    <property type="term" value="P:photosynthesis"/>
    <property type="evidence" value="ECO:0007669"/>
    <property type="project" value="InterPro"/>
</dbReference>
<dbReference type="EMBL" id="DSPX01000251">
    <property type="protein sequence ID" value="HGG03659.1"/>
    <property type="molecule type" value="Genomic_DNA"/>
</dbReference>
<evidence type="ECO:0000256" key="2">
    <source>
        <dbReference type="ARBA" id="ARBA00022991"/>
    </source>
</evidence>
<proteinExistence type="inferred from homology"/>
<dbReference type="SUPFAM" id="SSF46458">
    <property type="entry name" value="Globin-like"/>
    <property type="match status" value="1"/>
</dbReference>